<comment type="subcellular location">
    <subcellularLocation>
        <location evidence="1 11">Cell outer membrane</location>
        <topology evidence="1 11">Multi-pass membrane protein</topology>
    </subcellularLocation>
</comment>
<dbReference type="GO" id="GO:0009279">
    <property type="term" value="C:cell outer membrane"/>
    <property type="evidence" value="ECO:0007669"/>
    <property type="project" value="UniProtKB-SubCell"/>
</dbReference>
<keyword evidence="2 11" id="KW-0813">Transport</keyword>
<evidence type="ECO:0000256" key="2">
    <source>
        <dbReference type="ARBA" id="ARBA00022448"/>
    </source>
</evidence>
<keyword evidence="6" id="KW-0408">Iron</keyword>
<evidence type="ECO:0000256" key="1">
    <source>
        <dbReference type="ARBA" id="ARBA00004571"/>
    </source>
</evidence>
<dbReference type="InterPro" id="IPR012910">
    <property type="entry name" value="Plug_dom"/>
</dbReference>
<evidence type="ECO:0000256" key="11">
    <source>
        <dbReference type="PROSITE-ProRule" id="PRU01360"/>
    </source>
</evidence>
<dbReference type="EMBL" id="JAZHOG010000009">
    <property type="protein sequence ID" value="MEJ8568686.1"/>
    <property type="molecule type" value="Genomic_DNA"/>
</dbReference>
<dbReference type="InterPro" id="IPR036942">
    <property type="entry name" value="Beta-barrel_TonB_sf"/>
</dbReference>
<dbReference type="Pfam" id="PF00593">
    <property type="entry name" value="TonB_dep_Rec_b-barrel"/>
    <property type="match status" value="1"/>
</dbReference>
<evidence type="ECO:0000259" key="15">
    <source>
        <dbReference type="Pfam" id="PF07715"/>
    </source>
</evidence>
<accession>A0AAW9RMC8</accession>
<evidence type="ECO:0000256" key="6">
    <source>
        <dbReference type="ARBA" id="ARBA00023004"/>
    </source>
</evidence>
<evidence type="ECO:0000259" key="14">
    <source>
        <dbReference type="Pfam" id="PF00593"/>
    </source>
</evidence>
<feature type="chain" id="PRO_5043903339" evidence="13">
    <location>
        <begin position="31"/>
        <end position="778"/>
    </location>
</feature>
<keyword evidence="10 11" id="KW-0998">Cell outer membrane</keyword>
<evidence type="ECO:0000313" key="16">
    <source>
        <dbReference type="EMBL" id="MEJ8568686.1"/>
    </source>
</evidence>
<comment type="caution">
    <text evidence="16">The sequence shown here is derived from an EMBL/GenBank/DDBJ whole genome shotgun (WGS) entry which is preliminary data.</text>
</comment>
<dbReference type="InterPro" id="IPR000531">
    <property type="entry name" value="Beta-barrel_TonB"/>
</dbReference>
<evidence type="ECO:0000313" key="17">
    <source>
        <dbReference type="Proteomes" id="UP001359886"/>
    </source>
</evidence>
<keyword evidence="5 11" id="KW-0812">Transmembrane</keyword>
<keyword evidence="7" id="KW-0406">Ion transport</keyword>
<dbReference type="CDD" id="cd01347">
    <property type="entry name" value="ligand_gated_channel"/>
    <property type="match status" value="1"/>
</dbReference>
<keyword evidence="8 12" id="KW-0798">TonB box</keyword>
<feature type="domain" description="TonB-dependent receptor plug" evidence="15">
    <location>
        <begin position="54"/>
        <end position="165"/>
    </location>
</feature>
<evidence type="ECO:0000256" key="5">
    <source>
        <dbReference type="ARBA" id="ARBA00022692"/>
    </source>
</evidence>
<evidence type="ECO:0000256" key="3">
    <source>
        <dbReference type="ARBA" id="ARBA00022452"/>
    </source>
</evidence>
<keyword evidence="13" id="KW-0732">Signal</keyword>
<gene>
    <name evidence="16" type="ORF">V3330_13720</name>
</gene>
<keyword evidence="4" id="KW-0410">Iron transport</keyword>
<dbReference type="InterPro" id="IPR039426">
    <property type="entry name" value="TonB-dep_rcpt-like"/>
</dbReference>
<dbReference type="SUPFAM" id="SSF56935">
    <property type="entry name" value="Porins"/>
    <property type="match status" value="1"/>
</dbReference>
<dbReference type="AlphaFoldDB" id="A0AAW9RMC8"/>
<evidence type="ECO:0000256" key="7">
    <source>
        <dbReference type="ARBA" id="ARBA00023065"/>
    </source>
</evidence>
<reference evidence="16 17" key="1">
    <citation type="submission" date="2024-02" db="EMBL/GenBank/DDBJ databases">
        <title>A novel Wenzhouxiangellaceae bacterium, isolated from coastal sediments.</title>
        <authorList>
            <person name="Du Z.-J."/>
            <person name="Ye Y.-Q."/>
            <person name="Zhang X.-Y."/>
        </authorList>
    </citation>
    <scope>NUCLEOTIDE SEQUENCE [LARGE SCALE GENOMIC DNA]</scope>
    <source>
        <strain evidence="16 17">CH-27</strain>
    </source>
</reference>
<proteinExistence type="inferred from homology"/>
<dbReference type="PROSITE" id="PS52016">
    <property type="entry name" value="TONB_DEPENDENT_REC_3"/>
    <property type="match status" value="1"/>
</dbReference>
<dbReference type="Proteomes" id="UP001359886">
    <property type="component" value="Unassembled WGS sequence"/>
</dbReference>
<comment type="similarity">
    <text evidence="11 12">Belongs to the TonB-dependent receptor family.</text>
</comment>
<evidence type="ECO:0000256" key="8">
    <source>
        <dbReference type="ARBA" id="ARBA00023077"/>
    </source>
</evidence>
<keyword evidence="16" id="KW-0675">Receptor</keyword>
<dbReference type="GO" id="GO:0006826">
    <property type="term" value="P:iron ion transport"/>
    <property type="evidence" value="ECO:0007669"/>
    <property type="project" value="UniProtKB-KW"/>
</dbReference>
<feature type="signal peptide" evidence="13">
    <location>
        <begin position="1"/>
        <end position="30"/>
    </location>
</feature>
<dbReference type="Gene3D" id="2.40.170.20">
    <property type="entry name" value="TonB-dependent receptor, beta-barrel domain"/>
    <property type="match status" value="1"/>
</dbReference>
<evidence type="ECO:0000256" key="13">
    <source>
        <dbReference type="SAM" id="SignalP"/>
    </source>
</evidence>
<name>A0AAW9RMC8_9GAMM</name>
<evidence type="ECO:0000256" key="10">
    <source>
        <dbReference type="ARBA" id="ARBA00023237"/>
    </source>
</evidence>
<evidence type="ECO:0000256" key="4">
    <source>
        <dbReference type="ARBA" id="ARBA00022496"/>
    </source>
</evidence>
<organism evidence="16 17">
    <name type="scientific">Elongatibacter sediminis</name>
    <dbReference type="NCBI Taxonomy" id="3119006"/>
    <lineage>
        <taxon>Bacteria</taxon>
        <taxon>Pseudomonadati</taxon>
        <taxon>Pseudomonadota</taxon>
        <taxon>Gammaproteobacteria</taxon>
        <taxon>Chromatiales</taxon>
        <taxon>Wenzhouxiangellaceae</taxon>
        <taxon>Elongatibacter</taxon>
    </lineage>
</organism>
<keyword evidence="17" id="KW-1185">Reference proteome</keyword>
<evidence type="ECO:0000256" key="9">
    <source>
        <dbReference type="ARBA" id="ARBA00023136"/>
    </source>
</evidence>
<dbReference type="PANTHER" id="PTHR32552">
    <property type="entry name" value="FERRICHROME IRON RECEPTOR-RELATED"/>
    <property type="match status" value="1"/>
</dbReference>
<keyword evidence="3 11" id="KW-1134">Transmembrane beta strand</keyword>
<protein>
    <submittedName>
        <fullName evidence="16">TonB-dependent receptor</fullName>
    </submittedName>
</protein>
<feature type="domain" description="TonB-dependent receptor-like beta-barrel" evidence="14">
    <location>
        <begin position="301"/>
        <end position="741"/>
    </location>
</feature>
<sequence length="778" mass="85785">MKNKTTCGVITPFTVLAVGMCLSVSQPVAAQDNAQANAALEEVIVVARRREESLMETPVSITAYSAEDLDARQITRSDQLAESTPNLVYRGVTGNTSMNSSIIYIRGIGQGDFAPSVQPGVGLYVDGAYVAGSVGSVSEIYDIESIEVLRGPQGTLFGRNTIGGAILINTKKPNDVLSGNFEVQVGERSHMQASGTVNIPLTDNLFGKVSVLARTADGWIDTPNIDGDDDFGSDETKAIRGSLRWQSDSVTLDLSADYVKRESDGFPAILTLIAEDMGQAATWNQVVAPALGLGLWTNELYVPPPGSYTNYSELFRPLEGEVKSFGLTAQWDISSNLTFKSITSYREVEDFGAQDWDLSAPRVMEHSDFIDSENFSQELQLFGTAMDDRLNWLVGAYYFSEDTVNLNGVIFSAFSLMSGSIVDNSSSALFGQFTYDVTDKFSVTVGGRYTDEKLDSIVNDEHQYITQLFDPNCTGECTALPPSAAASPYPWSRRRGTPDGWVTLPLPPEEGSFRIQPVNVFESDHSDFEPYFNFSYQWNDDLMTYLSYSEGFKGGGFTQRIPPGRTVEDFGPEQAKVYELGGKWTGLGGRVRLSGAIFRTDYTDLQVNVSRELGGTLENASDAEIDGLELEAVIAVSENFQLSAGLGYLDAEYKNVDPFVSFSPDNELPSVQEWQYNASAMYDFALAEGTLTARLDYSYSDEFYINAQNNALTPSFDVFNGSLVYRPTSEKWELALQARNLFDEYYLYGVYSNLESDARLHSTPAPPRQVILRFKYLW</sequence>
<dbReference type="RefSeq" id="WP_354696009.1">
    <property type="nucleotide sequence ID" value="NZ_JAZHOG010000009.1"/>
</dbReference>
<evidence type="ECO:0000256" key="12">
    <source>
        <dbReference type="RuleBase" id="RU003357"/>
    </source>
</evidence>
<keyword evidence="9 11" id="KW-0472">Membrane</keyword>
<dbReference type="PANTHER" id="PTHR32552:SF81">
    <property type="entry name" value="TONB-DEPENDENT OUTER MEMBRANE RECEPTOR"/>
    <property type="match status" value="1"/>
</dbReference>
<dbReference type="Pfam" id="PF07715">
    <property type="entry name" value="Plug"/>
    <property type="match status" value="1"/>
</dbReference>